<reference evidence="1 2" key="1">
    <citation type="journal article" date="2014" name="Genome Biol. Evol.">
        <title>The genome of the myxosporean Thelohanellus kitauei shows adaptations to nutrient acquisition within its fish host.</title>
        <authorList>
            <person name="Yang Y."/>
            <person name="Xiong J."/>
            <person name="Zhou Z."/>
            <person name="Huo F."/>
            <person name="Miao W."/>
            <person name="Ran C."/>
            <person name="Liu Y."/>
            <person name="Zhang J."/>
            <person name="Feng J."/>
            <person name="Wang M."/>
            <person name="Wang M."/>
            <person name="Wang L."/>
            <person name="Yao B."/>
        </authorList>
    </citation>
    <scope>NUCLEOTIDE SEQUENCE [LARGE SCALE GENOMIC DNA]</scope>
    <source>
        <strain evidence="1">Wuqing</strain>
    </source>
</reference>
<protein>
    <recommendedName>
        <fullName evidence="3">FLYWCH-type domain-containing protein</fullName>
    </recommendedName>
</protein>
<name>A0A0C2IVM4_THEKT</name>
<evidence type="ECO:0008006" key="3">
    <source>
        <dbReference type="Google" id="ProtNLM"/>
    </source>
</evidence>
<gene>
    <name evidence="1" type="ORF">RF11_13516</name>
</gene>
<accession>A0A0C2IVM4</accession>
<dbReference type="EMBL" id="JWZT01005396">
    <property type="protein sequence ID" value="KII60902.1"/>
    <property type="molecule type" value="Genomic_DNA"/>
</dbReference>
<proteinExistence type="predicted"/>
<organism evidence="1 2">
    <name type="scientific">Thelohanellus kitauei</name>
    <name type="common">Myxosporean</name>
    <dbReference type="NCBI Taxonomy" id="669202"/>
    <lineage>
        <taxon>Eukaryota</taxon>
        <taxon>Metazoa</taxon>
        <taxon>Cnidaria</taxon>
        <taxon>Myxozoa</taxon>
        <taxon>Myxosporea</taxon>
        <taxon>Bivalvulida</taxon>
        <taxon>Platysporina</taxon>
        <taxon>Myxobolidae</taxon>
        <taxon>Thelohanellus</taxon>
    </lineage>
</organism>
<comment type="caution">
    <text evidence="1">The sequence shown here is derived from an EMBL/GenBank/DDBJ whole genome shotgun (WGS) entry which is preliminary data.</text>
</comment>
<dbReference type="OrthoDB" id="6497510at2759"/>
<evidence type="ECO:0000313" key="1">
    <source>
        <dbReference type="EMBL" id="KII60902.1"/>
    </source>
</evidence>
<keyword evidence="2" id="KW-1185">Reference proteome</keyword>
<evidence type="ECO:0000313" key="2">
    <source>
        <dbReference type="Proteomes" id="UP000031668"/>
    </source>
</evidence>
<dbReference type="Gene3D" id="2.20.25.240">
    <property type="match status" value="1"/>
</dbReference>
<dbReference type="AlphaFoldDB" id="A0A0C2IVM4"/>
<dbReference type="Proteomes" id="UP000031668">
    <property type="component" value="Unassembled WGS sequence"/>
</dbReference>
<sequence>MVLGQKSHYGRLATAWNHYNRKRKTYLLKTEDVTTWRCINKLCRSSLKTNNSHTIITTPPSNHTHASNPETVMKRKIETKMKSLTVATSNTPGSIISQSLSSTNQEVSAFIPRFSSLQRII</sequence>